<dbReference type="AlphaFoldDB" id="A0A6N6JCF2"/>
<evidence type="ECO:0000256" key="3">
    <source>
        <dbReference type="ARBA" id="ARBA00022475"/>
    </source>
</evidence>
<dbReference type="OrthoDB" id="7532544at2"/>
<dbReference type="InterPro" id="IPR050490">
    <property type="entry name" value="Bact_solute-bd_prot1"/>
</dbReference>
<evidence type="ECO:0000256" key="6">
    <source>
        <dbReference type="ARBA" id="ARBA00023139"/>
    </source>
</evidence>
<keyword evidence="10" id="KW-1185">Reference proteome</keyword>
<evidence type="ECO:0000313" key="10">
    <source>
        <dbReference type="Proteomes" id="UP000436822"/>
    </source>
</evidence>
<dbReference type="PANTHER" id="PTHR43649:SF33">
    <property type="entry name" value="POLYGALACTURONAN_RHAMNOGALACTURONAN-BINDING PROTEIN YTCQ"/>
    <property type="match status" value="1"/>
</dbReference>
<evidence type="ECO:0000313" key="9">
    <source>
        <dbReference type="EMBL" id="GFE63657.1"/>
    </source>
</evidence>
<evidence type="ECO:0000256" key="7">
    <source>
        <dbReference type="ARBA" id="ARBA00023288"/>
    </source>
</evidence>
<gene>
    <name evidence="9" type="ORF">KIN_07310</name>
</gene>
<dbReference type="SUPFAM" id="SSF53850">
    <property type="entry name" value="Periplasmic binding protein-like II"/>
    <property type="match status" value="1"/>
</dbReference>
<comment type="subcellular location">
    <subcellularLocation>
        <location evidence="1">Periplasm</location>
    </subcellularLocation>
</comment>
<keyword evidence="6" id="KW-0564">Palmitate</keyword>
<reference evidence="9 10" key="1">
    <citation type="submission" date="2019-12" db="EMBL/GenBank/DDBJ databases">
        <title>Litoreibacter badius sp. nov., a novel bacteriochlorophyll a-containing bacterium in the genus Litoreibacter.</title>
        <authorList>
            <person name="Kanamuro M."/>
            <person name="Takabe Y."/>
            <person name="Mori K."/>
            <person name="Takaichi S."/>
            <person name="Hanada S."/>
        </authorList>
    </citation>
    <scope>NUCLEOTIDE SEQUENCE [LARGE SCALE GENOMIC DNA]</scope>
    <source>
        <strain evidence="9 10">K6</strain>
    </source>
</reference>
<keyword evidence="4 8" id="KW-0732">Signal</keyword>
<dbReference type="GO" id="GO:0042597">
    <property type="term" value="C:periplasmic space"/>
    <property type="evidence" value="ECO:0007669"/>
    <property type="project" value="UniProtKB-SubCell"/>
</dbReference>
<keyword evidence="5" id="KW-0472">Membrane</keyword>
<sequence>MKHLRTAFLSATAVATLSTTAFAEAHATCDIAEGRVSIVGNEFPAIQTIGKGAQACANDAVEIKTNLTADHQKINVAGMTGNPAEYTSAIVANSSIVALMNEDVIRPLDDLVAEYGQDLRPNQLVTVGGKVMAVAFMANAQHLVYRSDILEQIGVDAPTSYEEMLEAAKMIRDQGILENPIGGPYKAGWNLAQEFNNMYIGYGGQFFKDGSAEVSVNNEQGVAALEMMKALSEYMNPDFLTHDSNLTSAEWKAGNVAMMHMWGSRVEPLRETEGSNADVSENTAIAGPLTVGGGSVPATTLWWDGWTVAKNISDTDAEATFKALKAAIDPSILSDEEVSRQAVWLLEGYEPTPAAEGVFAAASADAVPYPMLPYQGLLHTALGAELSDFMQGKETAEQALADVEAAYTAAAKEAGYLQ</sequence>
<feature type="chain" id="PRO_5027021406" evidence="8">
    <location>
        <begin position="24"/>
        <end position="418"/>
    </location>
</feature>
<protein>
    <submittedName>
        <fullName evidence="9">Sugar ABC transporter substrate-binding protein</fullName>
    </submittedName>
</protein>
<evidence type="ECO:0000256" key="1">
    <source>
        <dbReference type="ARBA" id="ARBA00004418"/>
    </source>
</evidence>
<accession>A0A6N6JCF2</accession>
<dbReference type="Pfam" id="PF01547">
    <property type="entry name" value="SBP_bac_1"/>
    <property type="match status" value="1"/>
</dbReference>
<keyword evidence="7" id="KW-0449">Lipoprotein</keyword>
<dbReference type="Gene3D" id="3.40.190.10">
    <property type="entry name" value="Periplasmic binding protein-like II"/>
    <property type="match status" value="1"/>
</dbReference>
<dbReference type="RefSeq" id="WP_159804572.1">
    <property type="nucleotide sequence ID" value="NZ_BLJE01000001.1"/>
</dbReference>
<comment type="similarity">
    <text evidence="2">Belongs to the bacterial solute-binding protein 1 family.</text>
</comment>
<keyword evidence="3" id="KW-1003">Cell membrane</keyword>
<evidence type="ECO:0000256" key="2">
    <source>
        <dbReference type="ARBA" id="ARBA00008520"/>
    </source>
</evidence>
<dbReference type="Proteomes" id="UP000436822">
    <property type="component" value="Unassembled WGS sequence"/>
</dbReference>
<name>A0A6N6JCF2_9RHOB</name>
<dbReference type="PANTHER" id="PTHR43649">
    <property type="entry name" value="ARABINOSE-BINDING PROTEIN-RELATED"/>
    <property type="match status" value="1"/>
</dbReference>
<dbReference type="InterPro" id="IPR006059">
    <property type="entry name" value="SBP"/>
</dbReference>
<evidence type="ECO:0000256" key="5">
    <source>
        <dbReference type="ARBA" id="ARBA00023136"/>
    </source>
</evidence>
<evidence type="ECO:0000256" key="4">
    <source>
        <dbReference type="ARBA" id="ARBA00022729"/>
    </source>
</evidence>
<feature type="signal peptide" evidence="8">
    <location>
        <begin position="1"/>
        <end position="23"/>
    </location>
</feature>
<evidence type="ECO:0000256" key="8">
    <source>
        <dbReference type="SAM" id="SignalP"/>
    </source>
</evidence>
<organism evidence="9 10">
    <name type="scientific">Litoreibacter roseus</name>
    <dbReference type="NCBI Taxonomy" id="2601869"/>
    <lineage>
        <taxon>Bacteria</taxon>
        <taxon>Pseudomonadati</taxon>
        <taxon>Pseudomonadota</taxon>
        <taxon>Alphaproteobacteria</taxon>
        <taxon>Rhodobacterales</taxon>
        <taxon>Roseobacteraceae</taxon>
        <taxon>Litoreibacter</taxon>
    </lineage>
</organism>
<proteinExistence type="inferred from homology"/>
<comment type="caution">
    <text evidence="9">The sequence shown here is derived from an EMBL/GenBank/DDBJ whole genome shotgun (WGS) entry which is preliminary data.</text>
</comment>
<dbReference type="EMBL" id="BLJE01000001">
    <property type="protein sequence ID" value="GFE63657.1"/>
    <property type="molecule type" value="Genomic_DNA"/>
</dbReference>